<accession>A0A699QWD2</accession>
<sequence length="81" mass="8991">LEQPYPGSSAQLFLNKASKLKRLKKVRSAQRIDTSDDTIMDDVSKHGEIIANIDADEDVVLEDDMDVAVEKSADVEDNDDI</sequence>
<dbReference type="AlphaFoldDB" id="A0A699QWD2"/>
<feature type="non-terminal residue" evidence="1">
    <location>
        <position position="1"/>
    </location>
</feature>
<dbReference type="EMBL" id="BKCJ011062495">
    <property type="protein sequence ID" value="GFC77755.1"/>
    <property type="molecule type" value="Genomic_DNA"/>
</dbReference>
<proteinExistence type="predicted"/>
<comment type="caution">
    <text evidence="1">The sequence shown here is derived from an EMBL/GenBank/DDBJ whole genome shotgun (WGS) entry which is preliminary data.</text>
</comment>
<protein>
    <submittedName>
        <fullName evidence="1">Uncharacterized protein</fullName>
    </submittedName>
</protein>
<name>A0A699QWD2_TANCI</name>
<organism evidence="1">
    <name type="scientific">Tanacetum cinerariifolium</name>
    <name type="common">Dalmatian daisy</name>
    <name type="synonym">Chrysanthemum cinerariifolium</name>
    <dbReference type="NCBI Taxonomy" id="118510"/>
    <lineage>
        <taxon>Eukaryota</taxon>
        <taxon>Viridiplantae</taxon>
        <taxon>Streptophyta</taxon>
        <taxon>Embryophyta</taxon>
        <taxon>Tracheophyta</taxon>
        <taxon>Spermatophyta</taxon>
        <taxon>Magnoliopsida</taxon>
        <taxon>eudicotyledons</taxon>
        <taxon>Gunneridae</taxon>
        <taxon>Pentapetalae</taxon>
        <taxon>asterids</taxon>
        <taxon>campanulids</taxon>
        <taxon>Asterales</taxon>
        <taxon>Asteraceae</taxon>
        <taxon>Asteroideae</taxon>
        <taxon>Anthemideae</taxon>
        <taxon>Anthemidinae</taxon>
        <taxon>Tanacetum</taxon>
    </lineage>
</organism>
<evidence type="ECO:0000313" key="1">
    <source>
        <dbReference type="EMBL" id="GFC77755.1"/>
    </source>
</evidence>
<reference evidence="1" key="1">
    <citation type="journal article" date="2019" name="Sci. Rep.">
        <title>Draft genome of Tanacetum cinerariifolium, the natural source of mosquito coil.</title>
        <authorList>
            <person name="Yamashiro T."/>
            <person name="Shiraishi A."/>
            <person name="Satake H."/>
            <person name="Nakayama K."/>
        </authorList>
    </citation>
    <scope>NUCLEOTIDE SEQUENCE</scope>
</reference>
<gene>
    <name evidence="1" type="ORF">Tci_849725</name>
</gene>